<evidence type="ECO:0000256" key="1">
    <source>
        <dbReference type="SAM" id="MobiDB-lite"/>
    </source>
</evidence>
<protein>
    <recommendedName>
        <fullName evidence="2">SCP domain-containing protein</fullName>
    </recommendedName>
</protein>
<feature type="region of interest" description="Disordered" evidence="1">
    <location>
        <begin position="111"/>
        <end position="153"/>
    </location>
</feature>
<feature type="domain" description="SCP" evidence="2">
    <location>
        <begin position="175"/>
        <end position="310"/>
    </location>
</feature>
<dbReference type="InterPro" id="IPR035940">
    <property type="entry name" value="CAP_sf"/>
</dbReference>
<dbReference type="PROSITE" id="PS01009">
    <property type="entry name" value="CRISP_1"/>
    <property type="match status" value="2"/>
</dbReference>
<dbReference type="PANTHER" id="PTHR10334">
    <property type="entry name" value="CYSTEINE-RICH SECRETORY PROTEIN-RELATED"/>
    <property type="match status" value="1"/>
</dbReference>
<comment type="caution">
    <text evidence="3">The sequence shown here is derived from an EMBL/GenBank/DDBJ whole genome shotgun (WGS) entry which is preliminary data.</text>
</comment>
<dbReference type="FunFam" id="3.40.33.10:FF:000002">
    <property type="entry name" value="Golgi-associated plant pathogenesis-related protein 1"/>
    <property type="match status" value="2"/>
</dbReference>
<feature type="domain" description="SCP" evidence="2">
    <location>
        <begin position="353"/>
        <end position="488"/>
    </location>
</feature>
<dbReference type="CDD" id="cd05382">
    <property type="entry name" value="CAP_GAPR1-like"/>
    <property type="match status" value="2"/>
</dbReference>
<feature type="compositionally biased region" description="Polar residues" evidence="1">
    <location>
        <begin position="112"/>
        <end position="122"/>
    </location>
</feature>
<dbReference type="Gene3D" id="3.40.33.10">
    <property type="entry name" value="CAP"/>
    <property type="match status" value="2"/>
</dbReference>
<accession>A0AAD7Z9A1</accession>
<dbReference type="SUPFAM" id="SSF55797">
    <property type="entry name" value="PR-1-like"/>
    <property type="match status" value="2"/>
</dbReference>
<proteinExistence type="predicted"/>
<sequence>MAPSRRSLNNGILSGRSSAIRSPPTAAIMDLNRIPSTTHGHEFHNGLSRVVMVRKTEQRTFASGKSGEEPKFETVTRETVETYRGNRPERVTTSEKRDVFQNLPEEFRNALQKEQNGSTRSIVVNGAAKEKTRSRSPSISPDRPSSVAKQKSESKFNLSKTKCKIENDTIGAEGDFTAECLKAHNEYREKHGVPPLKLNKKLCKYSEEWAKRLATRGHLEHRQNSDYGENIFCSWSSNPNYRVTGREPVDNWYSEIKNHPFGREPSTLKSGHFSQVVWRDSKELGVAVAKSRTGQIFVVANYSPPGNFIGSFAENVPPLGGFPNTPNKKDAVKKRIGSSERIVDDEFCSDEDDFAKEGLRIHNEYRRKHGVPDLKMNKELCNYAKDWAKTLAREDRFGHRPDGKFGENIYCMWSSDLQQKVTAKDACQSWYKEIKDHTFGVEPRVLKSGHFSQMIWKKSEELGMGLARSKNGRVLIVANYNPRGNYIGQFADNVPRPR</sequence>
<name>A0AAD7Z9A1_DIPPU</name>
<evidence type="ECO:0000313" key="3">
    <source>
        <dbReference type="EMBL" id="KAJ9576309.1"/>
    </source>
</evidence>
<dbReference type="SMART" id="SM00198">
    <property type="entry name" value="SCP"/>
    <property type="match status" value="2"/>
</dbReference>
<dbReference type="InterPro" id="IPR014044">
    <property type="entry name" value="CAP_dom"/>
</dbReference>
<dbReference type="InterPro" id="IPR034113">
    <property type="entry name" value="SCP_GAPR1-like"/>
</dbReference>
<feature type="compositionally biased region" description="Low complexity" evidence="1">
    <location>
        <begin position="135"/>
        <end position="146"/>
    </location>
</feature>
<organism evidence="3 4">
    <name type="scientific">Diploptera punctata</name>
    <name type="common">Pacific beetle cockroach</name>
    <dbReference type="NCBI Taxonomy" id="6984"/>
    <lineage>
        <taxon>Eukaryota</taxon>
        <taxon>Metazoa</taxon>
        <taxon>Ecdysozoa</taxon>
        <taxon>Arthropoda</taxon>
        <taxon>Hexapoda</taxon>
        <taxon>Insecta</taxon>
        <taxon>Pterygota</taxon>
        <taxon>Neoptera</taxon>
        <taxon>Polyneoptera</taxon>
        <taxon>Dictyoptera</taxon>
        <taxon>Blattodea</taxon>
        <taxon>Blaberoidea</taxon>
        <taxon>Blaberidae</taxon>
        <taxon>Diplopterinae</taxon>
        <taxon>Diploptera</taxon>
    </lineage>
</organism>
<dbReference type="GO" id="GO:0005576">
    <property type="term" value="C:extracellular region"/>
    <property type="evidence" value="ECO:0007669"/>
    <property type="project" value="UniProtKB-SubCell"/>
</dbReference>
<dbReference type="InterPro" id="IPR018244">
    <property type="entry name" value="Allrgn_V5/Tpx1_CS"/>
</dbReference>
<dbReference type="AlphaFoldDB" id="A0AAD7Z9A1"/>
<gene>
    <name evidence="3" type="ORF">L9F63_006809</name>
</gene>
<dbReference type="Pfam" id="PF00188">
    <property type="entry name" value="CAP"/>
    <property type="match status" value="2"/>
</dbReference>
<evidence type="ECO:0000313" key="4">
    <source>
        <dbReference type="Proteomes" id="UP001233999"/>
    </source>
</evidence>
<reference evidence="3" key="1">
    <citation type="journal article" date="2023" name="IScience">
        <title>Live-bearing cockroach genome reveals convergent evolutionary mechanisms linked to viviparity in insects and beyond.</title>
        <authorList>
            <person name="Fouks B."/>
            <person name="Harrison M.C."/>
            <person name="Mikhailova A.A."/>
            <person name="Marchal E."/>
            <person name="English S."/>
            <person name="Carruthers M."/>
            <person name="Jennings E.C."/>
            <person name="Chiamaka E.L."/>
            <person name="Frigard R.A."/>
            <person name="Pippel M."/>
            <person name="Attardo G.M."/>
            <person name="Benoit J.B."/>
            <person name="Bornberg-Bauer E."/>
            <person name="Tobe S.S."/>
        </authorList>
    </citation>
    <scope>NUCLEOTIDE SEQUENCE</scope>
    <source>
        <strain evidence="3">Stay&amp;Tobe</strain>
    </source>
</reference>
<dbReference type="InterPro" id="IPR001283">
    <property type="entry name" value="CRISP-related"/>
</dbReference>
<keyword evidence="4" id="KW-1185">Reference proteome</keyword>
<reference evidence="3" key="2">
    <citation type="submission" date="2023-05" db="EMBL/GenBank/DDBJ databases">
        <authorList>
            <person name="Fouks B."/>
        </authorList>
    </citation>
    <scope>NUCLEOTIDE SEQUENCE</scope>
    <source>
        <strain evidence="3">Stay&amp;Tobe</strain>
        <tissue evidence="3">Testes</tissue>
    </source>
</reference>
<dbReference type="EMBL" id="JASPKZ010009800">
    <property type="protein sequence ID" value="KAJ9576309.1"/>
    <property type="molecule type" value="Genomic_DNA"/>
</dbReference>
<dbReference type="Proteomes" id="UP001233999">
    <property type="component" value="Unassembled WGS sequence"/>
</dbReference>
<dbReference type="PRINTS" id="PR00837">
    <property type="entry name" value="V5TPXLIKE"/>
</dbReference>
<evidence type="ECO:0000259" key="2">
    <source>
        <dbReference type="SMART" id="SM00198"/>
    </source>
</evidence>